<accession>A0A0K1PME3</accession>
<dbReference type="KEGG" id="llu:AKJ09_01361"/>
<organism evidence="1 2">
    <name type="scientific">Labilithrix luteola</name>
    <dbReference type="NCBI Taxonomy" id="1391654"/>
    <lineage>
        <taxon>Bacteria</taxon>
        <taxon>Pseudomonadati</taxon>
        <taxon>Myxococcota</taxon>
        <taxon>Polyangia</taxon>
        <taxon>Polyangiales</taxon>
        <taxon>Labilitrichaceae</taxon>
        <taxon>Labilithrix</taxon>
    </lineage>
</organism>
<keyword evidence="2" id="KW-1185">Reference proteome</keyword>
<evidence type="ECO:0008006" key="3">
    <source>
        <dbReference type="Google" id="ProtNLM"/>
    </source>
</evidence>
<dbReference type="Proteomes" id="UP000064967">
    <property type="component" value="Chromosome"/>
</dbReference>
<name>A0A0K1PME3_9BACT</name>
<dbReference type="InterPro" id="IPR045757">
    <property type="entry name" value="DUF6184"/>
</dbReference>
<evidence type="ECO:0000313" key="1">
    <source>
        <dbReference type="EMBL" id="AKU94697.1"/>
    </source>
</evidence>
<proteinExistence type="predicted"/>
<gene>
    <name evidence="1" type="ORF">AKJ09_01361</name>
</gene>
<evidence type="ECO:0000313" key="2">
    <source>
        <dbReference type="Proteomes" id="UP000064967"/>
    </source>
</evidence>
<dbReference type="EMBL" id="CP012333">
    <property type="protein sequence ID" value="AKU94697.1"/>
    <property type="molecule type" value="Genomic_DNA"/>
</dbReference>
<dbReference type="RefSeq" id="WP_146646253.1">
    <property type="nucleotide sequence ID" value="NZ_CP012333.1"/>
</dbReference>
<dbReference type="AlphaFoldDB" id="A0A0K1PME3"/>
<dbReference type="PROSITE" id="PS51257">
    <property type="entry name" value="PROKAR_LIPOPROTEIN"/>
    <property type="match status" value="1"/>
</dbReference>
<sequence>MQRRSFRPLPTPPSNVARSVVLVVASMGSLALSACGRGQGGHPGAQQEGVGAATITSADLKSSVESAAMRIAEAHCSQAETCTRQVSSHYAQENAQVCRSNMFTETMDRLDAKTCPLGVNEAKLPDCLAAMQGAGCLDPIDMYTRYAECKASALCFKPND</sequence>
<dbReference type="Pfam" id="PF19682">
    <property type="entry name" value="DUF6184"/>
    <property type="match status" value="1"/>
</dbReference>
<protein>
    <recommendedName>
        <fullName evidence="3">Lipoprotein</fullName>
    </recommendedName>
</protein>
<reference evidence="1 2" key="1">
    <citation type="submission" date="2015-08" db="EMBL/GenBank/DDBJ databases">
        <authorList>
            <person name="Babu N.S."/>
            <person name="Beckwith C.J."/>
            <person name="Beseler K.G."/>
            <person name="Brison A."/>
            <person name="Carone J.V."/>
            <person name="Caskin T.P."/>
            <person name="Diamond M."/>
            <person name="Durham M.E."/>
            <person name="Foxe J.M."/>
            <person name="Go M."/>
            <person name="Henderson B.A."/>
            <person name="Jones I.B."/>
            <person name="McGettigan J.A."/>
            <person name="Micheletti S.J."/>
            <person name="Nasrallah M.E."/>
            <person name="Ortiz D."/>
            <person name="Piller C.R."/>
            <person name="Privatt S.R."/>
            <person name="Schneider S.L."/>
            <person name="Sharp S."/>
            <person name="Smith T.C."/>
            <person name="Stanton J.D."/>
            <person name="Ullery H.E."/>
            <person name="Wilson R.J."/>
            <person name="Serrano M.G."/>
            <person name="Buck G."/>
            <person name="Lee V."/>
            <person name="Wang Y."/>
            <person name="Carvalho R."/>
            <person name="Voegtly L."/>
            <person name="Shi R."/>
            <person name="Duckworth R."/>
            <person name="Johnson A."/>
            <person name="Loviza R."/>
            <person name="Walstead R."/>
            <person name="Shah Z."/>
            <person name="Kiflezghi M."/>
            <person name="Wade K."/>
            <person name="Ball S.L."/>
            <person name="Bradley K.W."/>
            <person name="Asai D.J."/>
            <person name="Bowman C.A."/>
            <person name="Russell D.A."/>
            <person name="Pope W.H."/>
            <person name="Jacobs-Sera D."/>
            <person name="Hendrix R.W."/>
            <person name="Hatfull G.F."/>
        </authorList>
    </citation>
    <scope>NUCLEOTIDE SEQUENCE [LARGE SCALE GENOMIC DNA]</scope>
    <source>
        <strain evidence="1 2">DSM 27648</strain>
    </source>
</reference>